<dbReference type="AlphaFoldDB" id="A0AAP0KBR5"/>
<evidence type="ECO:0000256" key="1">
    <source>
        <dbReference type="SAM" id="MobiDB-lite"/>
    </source>
</evidence>
<organism evidence="2 3">
    <name type="scientific">Stephania cephalantha</name>
    <dbReference type="NCBI Taxonomy" id="152367"/>
    <lineage>
        <taxon>Eukaryota</taxon>
        <taxon>Viridiplantae</taxon>
        <taxon>Streptophyta</taxon>
        <taxon>Embryophyta</taxon>
        <taxon>Tracheophyta</taxon>
        <taxon>Spermatophyta</taxon>
        <taxon>Magnoliopsida</taxon>
        <taxon>Ranunculales</taxon>
        <taxon>Menispermaceae</taxon>
        <taxon>Menispermoideae</taxon>
        <taxon>Cissampelideae</taxon>
        <taxon>Stephania</taxon>
    </lineage>
</organism>
<evidence type="ECO:0000313" key="2">
    <source>
        <dbReference type="EMBL" id="KAK9148754.1"/>
    </source>
</evidence>
<comment type="caution">
    <text evidence="2">The sequence shown here is derived from an EMBL/GenBank/DDBJ whole genome shotgun (WGS) entry which is preliminary data.</text>
</comment>
<reference evidence="2 3" key="1">
    <citation type="submission" date="2024-01" db="EMBL/GenBank/DDBJ databases">
        <title>Genome assemblies of Stephania.</title>
        <authorList>
            <person name="Yang L."/>
        </authorList>
    </citation>
    <scope>NUCLEOTIDE SEQUENCE [LARGE SCALE GENOMIC DNA]</scope>
    <source>
        <strain evidence="2">JXDWG</strain>
        <tissue evidence="2">Leaf</tissue>
    </source>
</reference>
<dbReference type="Proteomes" id="UP001419268">
    <property type="component" value="Unassembled WGS sequence"/>
</dbReference>
<dbReference type="EMBL" id="JBBNAG010000003">
    <property type="protein sequence ID" value="KAK9148754.1"/>
    <property type="molecule type" value="Genomic_DNA"/>
</dbReference>
<sequence>MRIIGRRTIAAMHGEQLGGGDDAAVSVAGGEIGPVVQQRPKEELQRRRRSERRRSASERGGSGARPCGLPVTPAAGEMASGTTLLRRRPTEDVETRAALNQDAAREPDRGRPKTSDASSSDAAWRAA</sequence>
<feature type="compositionally biased region" description="Low complexity" evidence="1">
    <location>
        <begin position="115"/>
        <end position="127"/>
    </location>
</feature>
<gene>
    <name evidence="2" type="ORF">Scep_007511</name>
</gene>
<proteinExistence type="predicted"/>
<name>A0AAP0KBR5_9MAGN</name>
<keyword evidence="3" id="KW-1185">Reference proteome</keyword>
<protein>
    <submittedName>
        <fullName evidence="2">Uncharacterized protein</fullName>
    </submittedName>
</protein>
<feature type="compositionally biased region" description="Basic and acidic residues" evidence="1">
    <location>
        <begin position="103"/>
        <end position="114"/>
    </location>
</feature>
<evidence type="ECO:0000313" key="3">
    <source>
        <dbReference type="Proteomes" id="UP001419268"/>
    </source>
</evidence>
<feature type="region of interest" description="Disordered" evidence="1">
    <location>
        <begin position="30"/>
        <end position="127"/>
    </location>
</feature>
<accession>A0AAP0KBR5</accession>